<dbReference type="InterPro" id="IPR016160">
    <property type="entry name" value="Ald_DH_CS_CYS"/>
</dbReference>
<dbReference type="Gene3D" id="3.40.309.10">
    <property type="entry name" value="Aldehyde Dehydrogenase, Chain A, domain 2"/>
    <property type="match status" value="1"/>
</dbReference>
<dbReference type="InterPro" id="IPR016163">
    <property type="entry name" value="Ald_DH_C"/>
</dbReference>
<keyword evidence="8" id="KW-1185">Reference proteome</keyword>
<sequence>MTIKHWINGKQVESRDTFITYNPATGEEISAVASGGAPEIDLAVQAAKDAFPKWASTPAKERAKLMRKLGELIDKNVPQLAALETQDTGLPISQTKKQLIPRASENFNFFAEVCVQMNGRTYPVDDQMLNYTLYQPVGVCALVSPWNVPFMTATWKTAPCLALGNTAVMKMSELSPLTADQLGMLALEAGIPPGVFNVVQGYGATAGDALVRHPDVRAVSFTGGTATGKRILESAGLKKYSMELGGKSPVLIFDDADLERALDASLFTIFSINGERCTAGSRIFIQRSIYDEFVRKFAERANRLIVGDPADEKTNLGAMITRAHWEKVTGYIRLGEQEGAKIMAGGPDKPADLPAHLKNGNFVRPTVLAGVDNRMRVAQEEIFGPVACLIPFDDEDDGLRLANDTQYGLSSYIWTQDVGKVHRLARGIEAGMVFVNSQNVRDLRQPFGGVKASGTGREGGEYSFEVFAEVKNVCISMGSHHIPKWGV</sequence>
<accession>A0A4U1IA60</accession>
<dbReference type="AlphaFoldDB" id="A0A4U1IA60"/>
<dbReference type="InterPro" id="IPR011985">
    <property type="entry name" value="DH_HpaE"/>
</dbReference>
<dbReference type="FunFam" id="3.40.309.10:FF:000012">
    <property type="entry name" value="Betaine aldehyde dehydrogenase"/>
    <property type="match status" value="1"/>
</dbReference>
<organism evidence="7 8">
    <name type="scientific">Trinickia terrae</name>
    <dbReference type="NCBI Taxonomy" id="2571161"/>
    <lineage>
        <taxon>Bacteria</taxon>
        <taxon>Pseudomonadati</taxon>
        <taxon>Pseudomonadota</taxon>
        <taxon>Betaproteobacteria</taxon>
        <taxon>Burkholderiales</taxon>
        <taxon>Burkholderiaceae</taxon>
        <taxon>Trinickia</taxon>
    </lineage>
</organism>
<dbReference type="Gene3D" id="3.40.605.10">
    <property type="entry name" value="Aldehyde Dehydrogenase, Chain A, domain 1"/>
    <property type="match status" value="1"/>
</dbReference>
<dbReference type="Proteomes" id="UP000305539">
    <property type="component" value="Unassembled WGS sequence"/>
</dbReference>
<evidence type="ECO:0000313" key="7">
    <source>
        <dbReference type="EMBL" id="TKC90327.1"/>
    </source>
</evidence>
<evidence type="ECO:0000256" key="1">
    <source>
        <dbReference type="ARBA" id="ARBA00009986"/>
    </source>
</evidence>
<dbReference type="GO" id="GO:0004030">
    <property type="term" value="F:aldehyde dehydrogenase [NAD(P)+] activity"/>
    <property type="evidence" value="ECO:0007669"/>
    <property type="project" value="UniProtKB-ARBA"/>
</dbReference>
<keyword evidence="2 5" id="KW-0560">Oxidoreductase</keyword>
<dbReference type="PANTHER" id="PTHR43720">
    <property type="entry name" value="2-AMINOMUCONIC SEMIALDEHYDE DEHYDROGENASE"/>
    <property type="match status" value="1"/>
</dbReference>
<dbReference type="NCBIfam" id="TIGR02299">
    <property type="entry name" value="HpaE"/>
    <property type="match status" value="1"/>
</dbReference>
<gene>
    <name evidence="7" type="primary">hpaE</name>
    <name evidence="7" type="ORF">FAZ69_09325</name>
</gene>
<feature type="domain" description="Aldehyde dehydrogenase" evidence="6">
    <location>
        <begin position="14"/>
        <end position="473"/>
    </location>
</feature>
<dbReference type="EMBL" id="SWJE01000004">
    <property type="protein sequence ID" value="TKC90327.1"/>
    <property type="molecule type" value="Genomic_DNA"/>
</dbReference>
<dbReference type="InterPro" id="IPR016162">
    <property type="entry name" value="Ald_DH_N"/>
</dbReference>
<evidence type="ECO:0000313" key="8">
    <source>
        <dbReference type="Proteomes" id="UP000305539"/>
    </source>
</evidence>
<comment type="caution">
    <text evidence="7">The sequence shown here is derived from an EMBL/GenBank/DDBJ whole genome shotgun (WGS) entry which is preliminary data.</text>
</comment>
<reference evidence="7 8" key="1">
    <citation type="submission" date="2019-04" db="EMBL/GenBank/DDBJ databases">
        <title>Trinickia sp. 7GSK02, isolated from subtropical forest soil.</title>
        <authorList>
            <person name="Gao Z.-H."/>
            <person name="Qiu L.-H."/>
        </authorList>
    </citation>
    <scope>NUCLEOTIDE SEQUENCE [LARGE SCALE GENOMIC DNA]</scope>
    <source>
        <strain evidence="7 8">7GSK02</strain>
    </source>
</reference>
<dbReference type="InterPro" id="IPR015590">
    <property type="entry name" value="Aldehyde_DH_dom"/>
</dbReference>
<dbReference type="InterPro" id="IPR029510">
    <property type="entry name" value="Ald_DH_CS_GLU"/>
</dbReference>
<dbReference type="CDD" id="cd07093">
    <property type="entry name" value="ALDH_F8_HMSADH"/>
    <property type="match status" value="1"/>
</dbReference>
<evidence type="ECO:0000256" key="2">
    <source>
        <dbReference type="ARBA" id="ARBA00023002"/>
    </source>
</evidence>
<dbReference type="FunFam" id="3.40.605.10:FF:000001">
    <property type="entry name" value="Aldehyde dehydrogenase 1"/>
    <property type="match status" value="1"/>
</dbReference>
<feature type="active site" evidence="4">
    <location>
        <position position="243"/>
    </location>
</feature>
<dbReference type="Pfam" id="PF00171">
    <property type="entry name" value="Aldedh"/>
    <property type="match status" value="1"/>
</dbReference>
<dbReference type="PANTHER" id="PTHR43720:SF2">
    <property type="entry name" value="2-AMINOMUCONIC SEMIALDEHYDE DEHYDROGENASE"/>
    <property type="match status" value="1"/>
</dbReference>
<comment type="similarity">
    <text evidence="1 5">Belongs to the aldehyde dehydrogenase family.</text>
</comment>
<evidence type="ECO:0000259" key="6">
    <source>
        <dbReference type="Pfam" id="PF00171"/>
    </source>
</evidence>
<keyword evidence="3" id="KW-0520">NAD</keyword>
<name>A0A4U1IA60_9BURK</name>
<dbReference type="RefSeq" id="WP_136893656.1">
    <property type="nucleotide sequence ID" value="NZ_SWJE01000004.1"/>
</dbReference>
<dbReference type="PROSITE" id="PS00687">
    <property type="entry name" value="ALDEHYDE_DEHYDR_GLU"/>
    <property type="match status" value="1"/>
</dbReference>
<protein>
    <submittedName>
        <fullName evidence="7">5-carboxymethyl-2-hydroxymuconate semialdehyde dehydrogenase</fullName>
    </submittedName>
</protein>
<dbReference type="GO" id="GO:1901023">
    <property type="term" value="P:4-hydroxyphenylacetate catabolic process"/>
    <property type="evidence" value="ECO:0007669"/>
    <property type="project" value="InterPro"/>
</dbReference>
<dbReference type="PROSITE" id="PS00070">
    <property type="entry name" value="ALDEHYDE_DEHYDR_CYS"/>
    <property type="match status" value="1"/>
</dbReference>
<dbReference type="OrthoDB" id="6187633at2"/>
<dbReference type="GO" id="GO:0018480">
    <property type="term" value="F:5-carboxymethyl-2-hydroxymuconic-semialdehyde dehydrogenase activity"/>
    <property type="evidence" value="ECO:0007669"/>
    <property type="project" value="InterPro"/>
</dbReference>
<proteinExistence type="inferred from homology"/>
<evidence type="ECO:0000256" key="5">
    <source>
        <dbReference type="RuleBase" id="RU003345"/>
    </source>
</evidence>
<dbReference type="InterPro" id="IPR016161">
    <property type="entry name" value="Ald_DH/histidinol_DH"/>
</dbReference>
<evidence type="ECO:0000256" key="4">
    <source>
        <dbReference type="PROSITE-ProRule" id="PRU10007"/>
    </source>
</evidence>
<dbReference type="SUPFAM" id="SSF53720">
    <property type="entry name" value="ALDH-like"/>
    <property type="match status" value="1"/>
</dbReference>
<evidence type="ECO:0000256" key="3">
    <source>
        <dbReference type="ARBA" id="ARBA00023027"/>
    </source>
</evidence>